<organism evidence="1 2">
    <name type="scientific">Parasponia andersonii</name>
    <name type="common">Sponia andersonii</name>
    <dbReference type="NCBI Taxonomy" id="3476"/>
    <lineage>
        <taxon>Eukaryota</taxon>
        <taxon>Viridiplantae</taxon>
        <taxon>Streptophyta</taxon>
        <taxon>Embryophyta</taxon>
        <taxon>Tracheophyta</taxon>
        <taxon>Spermatophyta</taxon>
        <taxon>Magnoliopsida</taxon>
        <taxon>eudicotyledons</taxon>
        <taxon>Gunneridae</taxon>
        <taxon>Pentapetalae</taxon>
        <taxon>rosids</taxon>
        <taxon>fabids</taxon>
        <taxon>Rosales</taxon>
        <taxon>Cannabaceae</taxon>
        <taxon>Parasponia</taxon>
    </lineage>
</organism>
<accession>A0A2P5D6C9</accession>
<dbReference type="EMBL" id="JXTB01000059">
    <property type="protein sequence ID" value="PON68851.1"/>
    <property type="molecule type" value="Genomic_DNA"/>
</dbReference>
<proteinExistence type="predicted"/>
<name>A0A2P5D6C9_PARAD</name>
<reference evidence="2" key="1">
    <citation type="submission" date="2016-06" db="EMBL/GenBank/DDBJ databases">
        <title>Parallel loss of symbiosis genes in relatives of nitrogen-fixing non-legume Parasponia.</title>
        <authorList>
            <person name="Van Velzen R."/>
            <person name="Holmer R."/>
            <person name="Bu F."/>
            <person name="Rutten L."/>
            <person name="Van Zeijl A."/>
            <person name="Liu W."/>
            <person name="Santuari L."/>
            <person name="Cao Q."/>
            <person name="Sharma T."/>
            <person name="Shen D."/>
            <person name="Roswanjaya Y."/>
            <person name="Wardhani T."/>
            <person name="Kalhor M.S."/>
            <person name="Jansen J."/>
            <person name="Van den Hoogen J."/>
            <person name="Gungor B."/>
            <person name="Hartog M."/>
            <person name="Hontelez J."/>
            <person name="Verver J."/>
            <person name="Yang W.-C."/>
            <person name="Schijlen E."/>
            <person name="Repin R."/>
            <person name="Schilthuizen M."/>
            <person name="Schranz E."/>
            <person name="Heidstra R."/>
            <person name="Miyata K."/>
            <person name="Fedorova E."/>
            <person name="Kohlen W."/>
            <person name="Bisseling T."/>
            <person name="Smit S."/>
            <person name="Geurts R."/>
        </authorList>
    </citation>
    <scope>NUCLEOTIDE SEQUENCE [LARGE SCALE GENOMIC DNA]</scope>
    <source>
        <strain evidence="2">cv. WU1-14</strain>
    </source>
</reference>
<evidence type="ECO:0000313" key="1">
    <source>
        <dbReference type="EMBL" id="PON68851.1"/>
    </source>
</evidence>
<sequence>MALWFWFASDDCVRLFTLYELGIGHALRVDLTARISIKSEAQKTSLQTITKCRQSSPLFAYADYQSIPASKRLDSSWGISSSIKLHLSWIYHFAFISRTTMALSKTYTLDTNPDLIKDWSVTVKCPPTERDAKFAVALQILAQVACSILPFALRISLNNSKWPENPRTPSKLIAYHFCFSINGLKIQGHT</sequence>
<dbReference type="Proteomes" id="UP000237105">
    <property type="component" value="Unassembled WGS sequence"/>
</dbReference>
<comment type="caution">
    <text evidence="1">The sequence shown here is derived from an EMBL/GenBank/DDBJ whole genome shotgun (WGS) entry which is preliminary data.</text>
</comment>
<dbReference type="AlphaFoldDB" id="A0A2P5D6C9"/>
<gene>
    <name evidence="1" type="ORF">PanWU01x14_091680</name>
</gene>
<evidence type="ECO:0000313" key="2">
    <source>
        <dbReference type="Proteomes" id="UP000237105"/>
    </source>
</evidence>
<keyword evidence="2" id="KW-1185">Reference proteome</keyword>
<protein>
    <submittedName>
        <fullName evidence="1">Uncharacterized protein</fullName>
    </submittedName>
</protein>